<evidence type="ECO:0000313" key="2">
    <source>
        <dbReference type="EnsemblMetazoa" id="XP_031786372"/>
    </source>
</evidence>
<keyword evidence="1" id="KW-0732">Signal</keyword>
<dbReference type="Proteomes" id="UP000002358">
    <property type="component" value="Chromosome 4"/>
</dbReference>
<dbReference type="KEGG" id="nvi:116417429"/>
<dbReference type="GeneID" id="116417429"/>
<name>A0A7M7TA61_NASVI</name>
<feature type="signal peptide" evidence="1">
    <location>
        <begin position="1"/>
        <end position="18"/>
    </location>
</feature>
<dbReference type="EnsemblMetazoa" id="XM_031930512">
    <property type="protein sequence ID" value="XP_031786372"/>
    <property type="gene ID" value="LOC116417429"/>
</dbReference>
<evidence type="ECO:0000313" key="3">
    <source>
        <dbReference type="Proteomes" id="UP000002358"/>
    </source>
</evidence>
<protein>
    <submittedName>
        <fullName evidence="2">Uncharacterized protein</fullName>
    </submittedName>
</protein>
<accession>A0A7M7TA61</accession>
<dbReference type="OrthoDB" id="10685917at2759"/>
<proteinExistence type="predicted"/>
<feature type="chain" id="PRO_5029694475" evidence="1">
    <location>
        <begin position="19"/>
        <end position="224"/>
    </location>
</feature>
<dbReference type="RefSeq" id="XP_031786372.1">
    <property type="nucleotide sequence ID" value="XM_031930512.1"/>
</dbReference>
<organism evidence="2 3">
    <name type="scientific">Nasonia vitripennis</name>
    <name type="common">Parasitic wasp</name>
    <dbReference type="NCBI Taxonomy" id="7425"/>
    <lineage>
        <taxon>Eukaryota</taxon>
        <taxon>Metazoa</taxon>
        <taxon>Ecdysozoa</taxon>
        <taxon>Arthropoda</taxon>
        <taxon>Hexapoda</taxon>
        <taxon>Insecta</taxon>
        <taxon>Pterygota</taxon>
        <taxon>Neoptera</taxon>
        <taxon>Endopterygota</taxon>
        <taxon>Hymenoptera</taxon>
        <taxon>Apocrita</taxon>
        <taxon>Proctotrupomorpha</taxon>
        <taxon>Chalcidoidea</taxon>
        <taxon>Pteromalidae</taxon>
        <taxon>Pteromalinae</taxon>
        <taxon>Nasonia</taxon>
    </lineage>
</organism>
<reference evidence="2" key="1">
    <citation type="submission" date="2021-01" db="UniProtKB">
        <authorList>
            <consortium name="EnsemblMetazoa"/>
        </authorList>
    </citation>
    <scope>IDENTIFICATION</scope>
</reference>
<dbReference type="InParanoid" id="A0A7M7TA61"/>
<sequence>MHLTILTWILTGISITTAANVWVDTLTSKIARQIQPKNLFVYTSKANNIVTSKSDLLIQKVNQEIPVLTLDFKDVKRIRYGESLIVPERKLVDKDLELSLVLYHRDNDSSSNLQKLEGLLIDFTKAYGIFPRPRCLIIFFNNIASLKVEFESFLERAWSLKFLDLIVIEVFLNDKNIEDDSLYIYSYNPFFKIYQQEFFNETASIFPDKLVDLNGLEFIVEALH</sequence>
<keyword evidence="3" id="KW-1185">Reference proteome</keyword>
<dbReference type="AlphaFoldDB" id="A0A7M7TA61"/>
<evidence type="ECO:0000256" key="1">
    <source>
        <dbReference type="SAM" id="SignalP"/>
    </source>
</evidence>